<evidence type="ECO:0000313" key="6">
    <source>
        <dbReference type="Proteomes" id="UP000642748"/>
    </source>
</evidence>
<comment type="caution">
    <text evidence="5">The sequence shown here is derived from an EMBL/GenBank/DDBJ whole genome shotgun (WGS) entry which is preliminary data.</text>
</comment>
<proteinExistence type="inferred from homology"/>
<dbReference type="PROSITE" id="PS00061">
    <property type="entry name" value="ADH_SHORT"/>
    <property type="match status" value="1"/>
</dbReference>
<keyword evidence="3" id="KW-0520">NAD</keyword>
<evidence type="ECO:0000256" key="2">
    <source>
        <dbReference type="ARBA" id="ARBA00023002"/>
    </source>
</evidence>
<evidence type="ECO:0000313" key="5">
    <source>
        <dbReference type="EMBL" id="GIH18634.1"/>
    </source>
</evidence>
<dbReference type="InterPro" id="IPR020904">
    <property type="entry name" value="Sc_DH/Rdtase_CS"/>
</dbReference>
<dbReference type="FunFam" id="3.40.50.720:FF:000084">
    <property type="entry name" value="Short-chain dehydrogenase reductase"/>
    <property type="match status" value="1"/>
</dbReference>
<dbReference type="InterPro" id="IPR036291">
    <property type="entry name" value="NAD(P)-bd_dom_sf"/>
</dbReference>
<dbReference type="PANTHER" id="PTHR24321">
    <property type="entry name" value="DEHYDROGENASES, SHORT CHAIN"/>
    <property type="match status" value="1"/>
</dbReference>
<dbReference type="RefSeq" id="WP_203922130.1">
    <property type="nucleotide sequence ID" value="NZ_BONZ01000068.1"/>
</dbReference>
<dbReference type="Pfam" id="PF13561">
    <property type="entry name" value="adh_short_C2"/>
    <property type="match status" value="1"/>
</dbReference>
<feature type="domain" description="Ketoreductase" evidence="4">
    <location>
        <begin position="7"/>
        <end position="186"/>
    </location>
</feature>
<dbReference type="PRINTS" id="PR00081">
    <property type="entry name" value="GDHRDH"/>
</dbReference>
<dbReference type="InterPro" id="IPR057326">
    <property type="entry name" value="KR_dom"/>
</dbReference>
<evidence type="ECO:0000259" key="4">
    <source>
        <dbReference type="SMART" id="SM00822"/>
    </source>
</evidence>
<dbReference type="PANTHER" id="PTHR24321:SF8">
    <property type="entry name" value="ESTRADIOL 17-BETA-DEHYDROGENASE 8-RELATED"/>
    <property type="match status" value="1"/>
</dbReference>
<name>A0A8J3QWW5_9ACTN</name>
<dbReference type="GO" id="GO:0016491">
    <property type="term" value="F:oxidoreductase activity"/>
    <property type="evidence" value="ECO:0007669"/>
    <property type="project" value="UniProtKB-KW"/>
</dbReference>
<evidence type="ECO:0000256" key="3">
    <source>
        <dbReference type="ARBA" id="ARBA00023027"/>
    </source>
</evidence>
<dbReference type="AlphaFoldDB" id="A0A8J3QWW5"/>
<dbReference type="Proteomes" id="UP000642748">
    <property type="component" value="Unassembled WGS sequence"/>
</dbReference>
<dbReference type="EMBL" id="BONZ01000068">
    <property type="protein sequence ID" value="GIH18634.1"/>
    <property type="molecule type" value="Genomic_DNA"/>
</dbReference>
<organism evidence="5 6">
    <name type="scientific">Rugosimonospora africana</name>
    <dbReference type="NCBI Taxonomy" id="556532"/>
    <lineage>
        <taxon>Bacteria</taxon>
        <taxon>Bacillati</taxon>
        <taxon>Actinomycetota</taxon>
        <taxon>Actinomycetes</taxon>
        <taxon>Micromonosporales</taxon>
        <taxon>Micromonosporaceae</taxon>
        <taxon>Rugosimonospora</taxon>
    </lineage>
</organism>
<dbReference type="SMART" id="SM00822">
    <property type="entry name" value="PKS_KR"/>
    <property type="match status" value="1"/>
</dbReference>
<gene>
    <name evidence="5" type="ORF">Raf01_68060</name>
</gene>
<comment type="similarity">
    <text evidence="1">Belongs to the short-chain dehydrogenases/reductases (SDR) family.</text>
</comment>
<evidence type="ECO:0000256" key="1">
    <source>
        <dbReference type="ARBA" id="ARBA00006484"/>
    </source>
</evidence>
<keyword evidence="2" id="KW-0560">Oxidoreductase</keyword>
<dbReference type="PRINTS" id="PR00080">
    <property type="entry name" value="SDRFAMILY"/>
</dbReference>
<keyword evidence="6" id="KW-1185">Reference proteome</keyword>
<reference evidence="5" key="1">
    <citation type="submission" date="2021-01" db="EMBL/GenBank/DDBJ databases">
        <title>Whole genome shotgun sequence of Rugosimonospora africana NBRC 104875.</title>
        <authorList>
            <person name="Komaki H."/>
            <person name="Tamura T."/>
        </authorList>
    </citation>
    <scope>NUCLEOTIDE SEQUENCE</scope>
    <source>
        <strain evidence="5">NBRC 104875</strain>
    </source>
</reference>
<dbReference type="SUPFAM" id="SSF51735">
    <property type="entry name" value="NAD(P)-binding Rossmann-fold domains"/>
    <property type="match status" value="1"/>
</dbReference>
<sequence>MEEHAGRVALVTGAAGGIGQASAALLAERGAAVAVNALDAAEAREVADAITANGGRAIPVYADVSDAAAIGAAVEATVAAFGRLDVLVVCAGIQRYGTVADTDEKTWDEVFAINAKGVFLTARAAIPHLRSSPAGAIVVVSSVQSRATQTSVAAYAASKGAVNALVRSIAIDEAPYGIRANAVNPGSVDTPMLRRSAELFTDGSPGAVRQLLDRWGQAHPLGRIAQPREVAEVVGFLAGTRASFITGADIPVEAGLLAGIGVALPEEAGMPG</sequence>
<dbReference type="InterPro" id="IPR002347">
    <property type="entry name" value="SDR_fam"/>
</dbReference>
<protein>
    <submittedName>
        <fullName evidence="5">Short-chain dehydrogenase</fullName>
    </submittedName>
</protein>
<accession>A0A8J3QWW5</accession>
<dbReference type="Gene3D" id="3.40.50.720">
    <property type="entry name" value="NAD(P)-binding Rossmann-like Domain"/>
    <property type="match status" value="1"/>
</dbReference>
<dbReference type="CDD" id="cd05233">
    <property type="entry name" value="SDR_c"/>
    <property type="match status" value="1"/>
</dbReference>